<keyword evidence="12" id="KW-1133">Transmembrane helix</keyword>
<evidence type="ECO:0000256" key="1">
    <source>
        <dbReference type="ARBA" id="ARBA00004571"/>
    </source>
</evidence>
<protein>
    <submittedName>
        <fullName evidence="15">TonB-dependent receptor</fullName>
    </submittedName>
</protein>
<keyword evidence="6 11" id="KW-0798">TonB box</keyword>
<dbReference type="Gene3D" id="2.170.130.10">
    <property type="entry name" value="TonB-dependent receptor, plug domain"/>
    <property type="match status" value="1"/>
</dbReference>
<evidence type="ECO:0000259" key="13">
    <source>
        <dbReference type="Pfam" id="PF00593"/>
    </source>
</evidence>
<dbReference type="EMBL" id="WQLA01000003">
    <property type="protein sequence ID" value="MVN91603.1"/>
    <property type="molecule type" value="Genomic_DNA"/>
</dbReference>
<dbReference type="AlphaFoldDB" id="A0A6I4IQF6"/>
<dbReference type="OrthoDB" id="9762903at2"/>
<dbReference type="PANTHER" id="PTHR30069:SF29">
    <property type="entry name" value="HEMOGLOBIN AND HEMOGLOBIN-HAPTOGLOBIN-BINDING PROTEIN 1-RELATED"/>
    <property type="match status" value="1"/>
</dbReference>
<dbReference type="PROSITE" id="PS52016">
    <property type="entry name" value="TONB_DEPENDENT_REC_3"/>
    <property type="match status" value="1"/>
</dbReference>
<name>A0A6I4IQF6_9SPHI</name>
<sequence length="677" mass="76926">MESGRLYVLLRAGFVVCFKPGVAFFAAMCWLCTALYGQDTASVKRLAEVQVIERTNTINITSPTPAQILKGAALQRLNTLSVADAIRYFSGVQMKDYGGVGGLKTVNVRSLGSSQTAVFYDGLQVNNAQNGQVDLSKFSMDNIGSIELYNAQKNTIFQPARGFAAGNSVYLTTKSPTFKGNSKDLYKATFKTGSFGLVNPSILWQHRISNATFSTLNAEYTHANGRYKFRYTNGVYDTIAVRNNGDINALRFEAGLKTAITDSSSWEIKGYLYNSERGLPGAIIENRFNYNQREWDRNLFVQSGFERRGKIYSVMLKAKYANDYLRYLDPDIITTDGFSDSRYHQQEFYFSVANLLKLEKYWNVSISADYARNAMQSNIFRFVNPLRNTALIAIATQLKWSRFDLQANLLSNIINEHTQTITGKTEYKYTPTIAASWQPFKTEAFRLRGFYKSIYRIPTFNELYYTFVGTANLQPEYSRQLDVGFTFQLTRNSGILRNISIQTDIYGNKVDNKIIAVPSLNLQRWTMQNIGRVNIKGIESNMQSGWYINDEVLINGGLSYTYQQAYDASAGAKAKQQIPYTPLHSGSALAGVLYKNYSVNYSFIYTGERYNQAANIASNYVEPWYTHDLSANWRQPLKDHELNIGAEINNVFNQYYDVVTNFPMPGRFYRLKMTFTY</sequence>
<dbReference type="InterPro" id="IPR012910">
    <property type="entry name" value="Plug_dom"/>
</dbReference>
<evidence type="ECO:0000256" key="4">
    <source>
        <dbReference type="ARBA" id="ARBA00022692"/>
    </source>
</evidence>
<proteinExistence type="inferred from homology"/>
<keyword evidence="9 10" id="KW-0998">Cell outer membrane</keyword>
<evidence type="ECO:0000256" key="7">
    <source>
        <dbReference type="ARBA" id="ARBA00023136"/>
    </source>
</evidence>
<dbReference type="GO" id="GO:0044718">
    <property type="term" value="P:siderophore transmembrane transport"/>
    <property type="evidence" value="ECO:0007669"/>
    <property type="project" value="TreeGrafter"/>
</dbReference>
<evidence type="ECO:0000256" key="5">
    <source>
        <dbReference type="ARBA" id="ARBA00022729"/>
    </source>
</evidence>
<dbReference type="InterPro" id="IPR037066">
    <property type="entry name" value="Plug_dom_sf"/>
</dbReference>
<feature type="transmembrane region" description="Helical" evidence="12">
    <location>
        <begin position="12"/>
        <end position="36"/>
    </location>
</feature>
<keyword evidence="16" id="KW-1185">Reference proteome</keyword>
<dbReference type="RefSeq" id="WP_157541901.1">
    <property type="nucleotide sequence ID" value="NZ_WQLA01000003.1"/>
</dbReference>
<dbReference type="InterPro" id="IPR039426">
    <property type="entry name" value="TonB-dep_rcpt-like"/>
</dbReference>
<evidence type="ECO:0000256" key="11">
    <source>
        <dbReference type="RuleBase" id="RU003357"/>
    </source>
</evidence>
<evidence type="ECO:0000259" key="14">
    <source>
        <dbReference type="Pfam" id="PF07715"/>
    </source>
</evidence>
<dbReference type="PANTHER" id="PTHR30069">
    <property type="entry name" value="TONB-DEPENDENT OUTER MEMBRANE RECEPTOR"/>
    <property type="match status" value="1"/>
</dbReference>
<gene>
    <name evidence="15" type="ORF">GO816_10750</name>
</gene>
<keyword evidence="3 10" id="KW-1134">Transmembrane beta strand</keyword>
<keyword evidence="5" id="KW-0732">Signal</keyword>
<dbReference type="GO" id="GO:0009279">
    <property type="term" value="C:cell outer membrane"/>
    <property type="evidence" value="ECO:0007669"/>
    <property type="project" value="UniProtKB-SubCell"/>
</dbReference>
<comment type="subcellular location">
    <subcellularLocation>
        <location evidence="1 10">Cell outer membrane</location>
        <topology evidence="1 10">Multi-pass membrane protein</topology>
    </subcellularLocation>
</comment>
<evidence type="ECO:0000256" key="2">
    <source>
        <dbReference type="ARBA" id="ARBA00022448"/>
    </source>
</evidence>
<comment type="similarity">
    <text evidence="10 11">Belongs to the TonB-dependent receptor family.</text>
</comment>
<dbReference type="Pfam" id="PF07715">
    <property type="entry name" value="Plug"/>
    <property type="match status" value="1"/>
</dbReference>
<organism evidence="15 16">
    <name type="scientific">Mucilaginibacter aquatilis</name>
    <dbReference type="NCBI Taxonomy" id="1517760"/>
    <lineage>
        <taxon>Bacteria</taxon>
        <taxon>Pseudomonadati</taxon>
        <taxon>Bacteroidota</taxon>
        <taxon>Sphingobacteriia</taxon>
        <taxon>Sphingobacteriales</taxon>
        <taxon>Sphingobacteriaceae</taxon>
        <taxon>Mucilaginibacter</taxon>
    </lineage>
</organism>
<evidence type="ECO:0000256" key="3">
    <source>
        <dbReference type="ARBA" id="ARBA00022452"/>
    </source>
</evidence>
<dbReference type="SUPFAM" id="SSF56935">
    <property type="entry name" value="Porins"/>
    <property type="match status" value="1"/>
</dbReference>
<dbReference type="Gene3D" id="2.40.170.20">
    <property type="entry name" value="TonB-dependent receptor, beta-barrel domain"/>
    <property type="match status" value="1"/>
</dbReference>
<accession>A0A6I4IQF6</accession>
<evidence type="ECO:0000313" key="15">
    <source>
        <dbReference type="EMBL" id="MVN91603.1"/>
    </source>
</evidence>
<keyword evidence="2 10" id="KW-0813">Transport</keyword>
<feature type="domain" description="TonB-dependent receptor-like beta-barrel" evidence="13">
    <location>
        <begin position="204"/>
        <end position="651"/>
    </location>
</feature>
<evidence type="ECO:0000256" key="12">
    <source>
        <dbReference type="SAM" id="Phobius"/>
    </source>
</evidence>
<keyword evidence="4 10" id="KW-0812">Transmembrane</keyword>
<evidence type="ECO:0000256" key="6">
    <source>
        <dbReference type="ARBA" id="ARBA00023077"/>
    </source>
</evidence>
<keyword evidence="8 15" id="KW-0675">Receptor</keyword>
<evidence type="ECO:0000256" key="10">
    <source>
        <dbReference type="PROSITE-ProRule" id="PRU01360"/>
    </source>
</evidence>
<dbReference type="Pfam" id="PF00593">
    <property type="entry name" value="TonB_dep_Rec_b-barrel"/>
    <property type="match status" value="1"/>
</dbReference>
<evidence type="ECO:0000256" key="9">
    <source>
        <dbReference type="ARBA" id="ARBA00023237"/>
    </source>
</evidence>
<dbReference type="InterPro" id="IPR000531">
    <property type="entry name" value="Beta-barrel_TonB"/>
</dbReference>
<reference evidence="15 16" key="1">
    <citation type="submission" date="2019-12" db="EMBL/GenBank/DDBJ databases">
        <title>Mucilaginibacter sp. HME9299 genome sequencing and assembly.</title>
        <authorList>
            <person name="Kang H."/>
            <person name="Kim H."/>
            <person name="Joh K."/>
        </authorList>
    </citation>
    <scope>NUCLEOTIDE SEQUENCE [LARGE SCALE GENOMIC DNA]</scope>
    <source>
        <strain evidence="15 16">HME9299</strain>
    </source>
</reference>
<comment type="caution">
    <text evidence="15">The sequence shown here is derived from an EMBL/GenBank/DDBJ whole genome shotgun (WGS) entry which is preliminary data.</text>
</comment>
<dbReference type="GO" id="GO:0015344">
    <property type="term" value="F:siderophore uptake transmembrane transporter activity"/>
    <property type="evidence" value="ECO:0007669"/>
    <property type="project" value="TreeGrafter"/>
</dbReference>
<evidence type="ECO:0000313" key="16">
    <source>
        <dbReference type="Proteomes" id="UP000434850"/>
    </source>
</evidence>
<evidence type="ECO:0000256" key="8">
    <source>
        <dbReference type="ARBA" id="ARBA00023170"/>
    </source>
</evidence>
<dbReference type="Proteomes" id="UP000434850">
    <property type="component" value="Unassembled WGS sequence"/>
</dbReference>
<dbReference type="InterPro" id="IPR036942">
    <property type="entry name" value="Beta-barrel_TonB_sf"/>
</dbReference>
<feature type="domain" description="TonB-dependent receptor plug" evidence="14">
    <location>
        <begin position="61"/>
        <end position="157"/>
    </location>
</feature>
<keyword evidence="7 10" id="KW-0472">Membrane</keyword>